<evidence type="ECO:0000313" key="13">
    <source>
        <dbReference type="Proteomes" id="UP000249363"/>
    </source>
</evidence>
<dbReference type="SUPFAM" id="SSF82708">
    <property type="entry name" value="R3H domain"/>
    <property type="match status" value="1"/>
</dbReference>
<keyword evidence="13" id="KW-1185">Reference proteome</keyword>
<dbReference type="PROSITE" id="PS51061">
    <property type="entry name" value="R3H"/>
    <property type="match status" value="1"/>
</dbReference>
<protein>
    <recommendedName>
        <fullName evidence="4">Protein SQS1</fullName>
    </recommendedName>
</protein>
<accession>A0A364LAZ4</accession>
<organism evidence="12 13">
    <name type="scientific">Talaromyces amestolkiae</name>
    <dbReference type="NCBI Taxonomy" id="1196081"/>
    <lineage>
        <taxon>Eukaryota</taxon>
        <taxon>Fungi</taxon>
        <taxon>Dikarya</taxon>
        <taxon>Ascomycota</taxon>
        <taxon>Pezizomycotina</taxon>
        <taxon>Eurotiomycetes</taxon>
        <taxon>Eurotiomycetidae</taxon>
        <taxon>Eurotiales</taxon>
        <taxon>Trichocomaceae</taxon>
        <taxon>Talaromyces</taxon>
        <taxon>Talaromyces sect. Talaromyces</taxon>
    </lineage>
</organism>
<dbReference type="GO" id="GO:0005634">
    <property type="term" value="C:nucleus"/>
    <property type="evidence" value="ECO:0007669"/>
    <property type="project" value="UniProtKB-SubCell"/>
</dbReference>
<dbReference type="InterPro" id="IPR034082">
    <property type="entry name" value="R3H_G-patch"/>
</dbReference>
<dbReference type="GO" id="GO:0008380">
    <property type="term" value="P:RNA splicing"/>
    <property type="evidence" value="ECO:0007669"/>
    <property type="project" value="UniProtKB-KW"/>
</dbReference>
<evidence type="ECO:0000256" key="5">
    <source>
        <dbReference type="ARBA" id="ARBA00022490"/>
    </source>
</evidence>
<dbReference type="InterPro" id="IPR051189">
    <property type="entry name" value="Splicing_assoc_domain"/>
</dbReference>
<feature type="region of interest" description="Disordered" evidence="9">
    <location>
        <begin position="92"/>
        <end position="141"/>
    </location>
</feature>
<dbReference type="InterPro" id="IPR036867">
    <property type="entry name" value="R3H_dom_sf"/>
</dbReference>
<feature type="domain" description="R3H" evidence="11">
    <location>
        <begin position="355"/>
        <end position="417"/>
    </location>
</feature>
<dbReference type="Pfam" id="PF01585">
    <property type="entry name" value="G-patch"/>
    <property type="match status" value="1"/>
</dbReference>
<proteinExistence type="inferred from homology"/>
<dbReference type="Pfam" id="PF01424">
    <property type="entry name" value="R3H"/>
    <property type="match status" value="1"/>
</dbReference>
<dbReference type="Gene3D" id="3.30.1370.50">
    <property type="entry name" value="R3H-like domain"/>
    <property type="match status" value="1"/>
</dbReference>
<feature type="region of interest" description="Disordered" evidence="9">
    <location>
        <begin position="1"/>
        <end position="75"/>
    </location>
</feature>
<evidence type="ECO:0000256" key="2">
    <source>
        <dbReference type="ARBA" id="ARBA00004496"/>
    </source>
</evidence>
<feature type="region of interest" description="Disordered" evidence="9">
    <location>
        <begin position="447"/>
        <end position="468"/>
    </location>
</feature>
<evidence type="ECO:0000313" key="12">
    <source>
        <dbReference type="EMBL" id="RAO72968.1"/>
    </source>
</evidence>
<feature type="region of interest" description="Disordered" evidence="9">
    <location>
        <begin position="216"/>
        <end position="236"/>
    </location>
</feature>
<feature type="compositionally biased region" description="Polar residues" evidence="9">
    <location>
        <begin position="57"/>
        <end position="75"/>
    </location>
</feature>
<dbReference type="GO" id="GO:0005737">
    <property type="term" value="C:cytoplasm"/>
    <property type="evidence" value="ECO:0007669"/>
    <property type="project" value="UniProtKB-SubCell"/>
</dbReference>
<dbReference type="GeneID" id="63798194"/>
<dbReference type="EMBL" id="MIKG01000022">
    <property type="protein sequence ID" value="RAO72968.1"/>
    <property type="molecule type" value="Genomic_DNA"/>
</dbReference>
<feature type="compositionally biased region" description="Basic and acidic residues" evidence="9">
    <location>
        <begin position="20"/>
        <end position="29"/>
    </location>
</feature>
<dbReference type="SMART" id="SM00393">
    <property type="entry name" value="R3H"/>
    <property type="match status" value="1"/>
</dbReference>
<evidence type="ECO:0000256" key="7">
    <source>
        <dbReference type="ARBA" id="ARBA00023187"/>
    </source>
</evidence>
<evidence type="ECO:0000259" key="11">
    <source>
        <dbReference type="PROSITE" id="PS51061"/>
    </source>
</evidence>
<dbReference type="STRING" id="1196081.A0A364LAZ4"/>
<dbReference type="OrthoDB" id="21470at2759"/>
<keyword evidence="8" id="KW-0539">Nucleus</keyword>
<evidence type="ECO:0000256" key="3">
    <source>
        <dbReference type="ARBA" id="ARBA00010306"/>
    </source>
</evidence>
<dbReference type="Proteomes" id="UP000249363">
    <property type="component" value="Unassembled WGS sequence"/>
</dbReference>
<comment type="caution">
    <text evidence="12">The sequence shown here is derived from an EMBL/GenBank/DDBJ whole genome shotgun (WGS) entry which is preliminary data.</text>
</comment>
<keyword evidence="6" id="KW-0507">mRNA processing</keyword>
<feature type="compositionally biased region" description="Polar residues" evidence="9">
    <location>
        <begin position="94"/>
        <end position="105"/>
    </location>
</feature>
<evidence type="ECO:0000256" key="8">
    <source>
        <dbReference type="ARBA" id="ARBA00023242"/>
    </source>
</evidence>
<keyword evidence="7" id="KW-0508">mRNA splicing</keyword>
<dbReference type="InterPro" id="IPR000467">
    <property type="entry name" value="G_patch_dom"/>
</dbReference>
<reference evidence="12 13" key="1">
    <citation type="journal article" date="2017" name="Biotechnol. Biofuels">
        <title>Differential beta-glucosidase expression as a function of carbon source availability in Talaromyces amestolkiae: a genomic and proteomic approach.</title>
        <authorList>
            <person name="de Eugenio L.I."/>
            <person name="Mendez-Liter J.A."/>
            <person name="Nieto-Dominguez M."/>
            <person name="Alonso L."/>
            <person name="Gil-Munoz J."/>
            <person name="Barriuso J."/>
            <person name="Prieto A."/>
            <person name="Martinez M.J."/>
        </authorList>
    </citation>
    <scope>NUCLEOTIDE SEQUENCE [LARGE SCALE GENOMIC DNA]</scope>
    <source>
        <strain evidence="12 13">CIB</strain>
    </source>
</reference>
<evidence type="ECO:0000256" key="4">
    <source>
        <dbReference type="ARBA" id="ARBA00018964"/>
    </source>
</evidence>
<gene>
    <name evidence="12" type="ORF">BHQ10_008980</name>
</gene>
<dbReference type="InterPro" id="IPR001374">
    <property type="entry name" value="R3H_dom"/>
</dbReference>
<name>A0A364LAZ4_TALAM</name>
<comment type="subcellular location">
    <subcellularLocation>
        <location evidence="2">Cytoplasm</location>
    </subcellularLocation>
    <subcellularLocation>
        <location evidence="1">Nucleus</location>
    </subcellularLocation>
</comment>
<dbReference type="RefSeq" id="XP_040737482.1">
    <property type="nucleotide sequence ID" value="XM_040881845.1"/>
</dbReference>
<dbReference type="PROSITE" id="PS50174">
    <property type="entry name" value="G_PATCH"/>
    <property type="match status" value="1"/>
</dbReference>
<feature type="domain" description="G-patch" evidence="10">
    <location>
        <begin position="487"/>
        <end position="530"/>
    </location>
</feature>
<feature type="compositionally biased region" description="Basic residues" evidence="9">
    <location>
        <begin position="125"/>
        <end position="141"/>
    </location>
</feature>
<keyword evidence="5" id="KW-0963">Cytoplasm</keyword>
<dbReference type="GO" id="GO:0003676">
    <property type="term" value="F:nucleic acid binding"/>
    <property type="evidence" value="ECO:0007669"/>
    <property type="project" value="UniProtKB-UniRule"/>
</dbReference>
<dbReference type="PANTHER" id="PTHR14195">
    <property type="entry name" value="G PATCH DOMAIN CONTAINING PROTEIN 2"/>
    <property type="match status" value="1"/>
</dbReference>
<dbReference type="CDD" id="cd02646">
    <property type="entry name" value="R3H_G-patch"/>
    <property type="match status" value="1"/>
</dbReference>
<comment type="similarity">
    <text evidence="3">Belongs to the SQS1 family.</text>
</comment>
<evidence type="ECO:0000256" key="1">
    <source>
        <dbReference type="ARBA" id="ARBA00004123"/>
    </source>
</evidence>
<sequence length="530" mass="59547">MSGYEETHDSAAPLFFLDSCGERPRHEPLKANTRFNYRPPSDREPDSSEDEVVFSGRLNQNTRNNKVSATSRDQPQATFSRIAVQVVEEDIQFSLPTQTESTSIATDPRDPENLQDSYIGLSSKRQPRNKRKGKKSQKPIKKSIWDDDSVFADYVKNVARNAKTTYSSSEDDDGEQIDDVFEDEFRLTKEEKAKFRTLSTLDIVDESSMLEEIVNDISDEEDDDDDSSDDTDDSSMLDDIISQIRHGSSLKELEAHWANDDMSLDLFEGEREVDFEIVDMQQDGPLKKKNKKRKGKRQMDFGLSDSDLELQIENAWEKDRDRKAAKKREREKLRADGLLGKNKKTLDRRGKDKSGVGIEGLKVELKAFLQSQSDSLDLPPMKKHHRRVVHELANALALKSQSRGKGNARFPVLYKTGRTPNFNGKHSTKLDKILAQPRFNLRQSTRISVSERASPGPKNTRRRQTTNMGASYLEGEVVGGSAPEIGAGNKGRAMLEKMGWSSGTALGALNNKGILQPVAHVVKNTRAGLG</sequence>
<dbReference type="AlphaFoldDB" id="A0A364LAZ4"/>
<dbReference type="GO" id="GO:0006397">
    <property type="term" value="P:mRNA processing"/>
    <property type="evidence" value="ECO:0007669"/>
    <property type="project" value="UniProtKB-KW"/>
</dbReference>
<evidence type="ECO:0000256" key="6">
    <source>
        <dbReference type="ARBA" id="ARBA00022664"/>
    </source>
</evidence>
<evidence type="ECO:0000259" key="10">
    <source>
        <dbReference type="PROSITE" id="PS50174"/>
    </source>
</evidence>
<evidence type="ECO:0000256" key="9">
    <source>
        <dbReference type="SAM" id="MobiDB-lite"/>
    </source>
</evidence>
<dbReference type="SMART" id="SM00443">
    <property type="entry name" value="G_patch"/>
    <property type="match status" value="1"/>
</dbReference>